<dbReference type="EC" id="1.3.1.-" evidence="3"/>
<protein>
    <submittedName>
        <fullName evidence="3">Putative Granaticin polyketide synthase ketoacyl reductase 1</fullName>
        <ecNumber evidence="3">1.3.1.-</ecNumber>
    </submittedName>
</protein>
<dbReference type="InterPro" id="IPR002347">
    <property type="entry name" value="SDR_fam"/>
</dbReference>
<proteinExistence type="inferred from homology"/>
<evidence type="ECO:0000256" key="2">
    <source>
        <dbReference type="RuleBase" id="RU000363"/>
    </source>
</evidence>
<dbReference type="CDD" id="cd05233">
    <property type="entry name" value="SDR_c"/>
    <property type="match status" value="1"/>
</dbReference>
<dbReference type="PRINTS" id="PR00081">
    <property type="entry name" value="GDHRDH"/>
</dbReference>
<name>A0A090FVL8_MESPL</name>
<evidence type="ECO:0000313" key="3">
    <source>
        <dbReference type="EMBL" id="CDX50651.1"/>
    </source>
</evidence>
<reference evidence="3 4" key="1">
    <citation type="submission" date="2014-08" db="EMBL/GenBank/DDBJ databases">
        <authorList>
            <person name="Moulin Lionel"/>
        </authorList>
    </citation>
    <scope>NUCLEOTIDE SEQUENCE [LARGE SCALE GENOMIC DNA]</scope>
</reference>
<dbReference type="PANTHER" id="PTHR42879:SF2">
    <property type="entry name" value="3-OXOACYL-[ACYL-CARRIER-PROTEIN] REDUCTASE FABG"/>
    <property type="match status" value="1"/>
</dbReference>
<dbReference type="Proteomes" id="UP000046122">
    <property type="component" value="Unassembled WGS sequence"/>
</dbReference>
<dbReference type="InterPro" id="IPR050259">
    <property type="entry name" value="SDR"/>
</dbReference>
<dbReference type="Gene3D" id="3.40.50.720">
    <property type="entry name" value="NAD(P)-binding Rossmann-like Domain"/>
    <property type="match status" value="1"/>
</dbReference>
<evidence type="ECO:0000313" key="4">
    <source>
        <dbReference type="Proteomes" id="UP000046122"/>
    </source>
</evidence>
<accession>A0A090FVL8</accession>
<dbReference type="SUPFAM" id="SSF51735">
    <property type="entry name" value="NAD(P)-binding Rossmann-fold domains"/>
    <property type="match status" value="1"/>
</dbReference>
<dbReference type="InterPro" id="IPR036291">
    <property type="entry name" value="NAD(P)-bd_dom_sf"/>
</dbReference>
<dbReference type="FunFam" id="3.40.50.720:FF:000084">
    <property type="entry name" value="Short-chain dehydrogenase reductase"/>
    <property type="match status" value="1"/>
</dbReference>
<dbReference type="PANTHER" id="PTHR42879">
    <property type="entry name" value="3-OXOACYL-(ACYL-CARRIER-PROTEIN) REDUCTASE"/>
    <property type="match status" value="1"/>
</dbReference>
<dbReference type="PRINTS" id="PR00080">
    <property type="entry name" value="SDRFAMILY"/>
</dbReference>
<dbReference type="EMBL" id="CCNE01000005">
    <property type="protein sequence ID" value="CDX50651.1"/>
    <property type="molecule type" value="Genomic_DNA"/>
</dbReference>
<sequence length="257" mass="26295">MSAAQAILGKHALVTGGGSGVGKAIALALAEAGVAVTICGRREAALTEVAKESGRIFAIAADVTDEAEMAALYEKAEAARGPFDIVVANAGMAGSAPAHKTALADWQRTLDVNLTGAFLTVRPALAGMLARKVGRIVFVASTAGLKGYAYVAPYIAAKHGVVGLMRALAAETAKSGVTVNAVCPGFVETEMLEESIQRIVEKTGRSADEARANLAATNPQGRFVQPEEVASAVLWLCSDAARSITGQAISVSGGETW</sequence>
<comment type="similarity">
    <text evidence="1 2">Belongs to the short-chain dehydrogenases/reductases (SDR) family.</text>
</comment>
<dbReference type="GO" id="GO:0016491">
    <property type="term" value="F:oxidoreductase activity"/>
    <property type="evidence" value="ECO:0007669"/>
    <property type="project" value="UniProtKB-KW"/>
</dbReference>
<organism evidence="3 4">
    <name type="scientific">Mesorhizobium plurifarium</name>
    <dbReference type="NCBI Taxonomy" id="69974"/>
    <lineage>
        <taxon>Bacteria</taxon>
        <taxon>Pseudomonadati</taxon>
        <taxon>Pseudomonadota</taxon>
        <taxon>Alphaproteobacteria</taxon>
        <taxon>Hyphomicrobiales</taxon>
        <taxon>Phyllobacteriaceae</taxon>
        <taxon>Mesorhizobium</taxon>
    </lineage>
</organism>
<dbReference type="AlphaFoldDB" id="A0A090FVL8"/>
<keyword evidence="3" id="KW-0560">Oxidoreductase</keyword>
<gene>
    <name evidence="3" type="ORF">MPL3365_130064</name>
</gene>
<dbReference type="Pfam" id="PF00106">
    <property type="entry name" value="adh_short"/>
    <property type="match status" value="1"/>
</dbReference>
<evidence type="ECO:0000256" key="1">
    <source>
        <dbReference type="ARBA" id="ARBA00006484"/>
    </source>
</evidence>